<dbReference type="PROSITE" id="PS00058">
    <property type="entry name" value="DNA_MISMATCH_REPAIR_1"/>
    <property type="match status" value="1"/>
</dbReference>
<feature type="domain" description="DNA mismatch repair protein S5" evidence="7">
    <location>
        <begin position="208"/>
        <end position="326"/>
    </location>
</feature>
<keyword evidence="9" id="KW-1185">Reference proteome</keyword>
<evidence type="ECO:0000313" key="8">
    <source>
        <dbReference type="EMBL" id="MFL2103212.1"/>
    </source>
</evidence>
<dbReference type="SUPFAM" id="SSF118116">
    <property type="entry name" value="DNA mismatch repair protein MutL"/>
    <property type="match status" value="1"/>
</dbReference>
<dbReference type="Gene3D" id="3.30.230.10">
    <property type="match status" value="1"/>
</dbReference>
<dbReference type="SUPFAM" id="SSF55874">
    <property type="entry name" value="ATPase domain of HSP90 chaperone/DNA topoisomerase II/histidine kinase"/>
    <property type="match status" value="1"/>
</dbReference>
<keyword evidence="8" id="KW-0255">Endonuclease</keyword>
<evidence type="ECO:0000256" key="2">
    <source>
        <dbReference type="ARBA" id="ARBA00022763"/>
    </source>
</evidence>
<keyword evidence="2 4" id="KW-0227">DNA damage</keyword>
<keyword evidence="8" id="KW-0540">Nuclease</keyword>
<dbReference type="InterPro" id="IPR014721">
    <property type="entry name" value="Ribsml_uS5_D2-typ_fold_subgr"/>
</dbReference>
<dbReference type="GO" id="GO:0004519">
    <property type="term" value="F:endonuclease activity"/>
    <property type="evidence" value="ECO:0007669"/>
    <property type="project" value="UniProtKB-KW"/>
</dbReference>
<dbReference type="Gene3D" id="3.30.565.10">
    <property type="entry name" value="Histidine kinase-like ATPase, C-terminal domain"/>
    <property type="match status" value="1"/>
</dbReference>
<dbReference type="InterPro" id="IPR013507">
    <property type="entry name" value="DNA_mismatch_S5_2-like"/>
</dbReference>
<sequence>MAKIQIMSSVLANQIAAGEVIERPASVVKELVENSIDANSTQIDIHVEEAGLKLIQVTDNGEGIHSNEVEQAFERHATSKLISNEDLFRIRTLGFRGEALPSIASVSMVTIESAQEGQAGRHIKLEGGKLIEDKPASSRRGTSIKVEQLFFNTPARLKYVKTIKTELAHISDTINRLALAHPEISFRLFSDETTLLKTVGNGDIRQAIAGVYGVQTAKTMKKIEATSFDFKVYGYVSLPESTRASKSYMTIIVNGRHIKNYALAQAIVDGYSSKLMVGRYPLAVVNIEMDPLLLDVNVHPTKQQVRISNEKELGELVKKAVNDLMSVEQRIPNAMGNIYSSEGHKKAKPTQTSFDWNKNDNRNGSDLSAGFDDYKRDNQNNVNLQNQQIDDVNRQSESSMLSQEKRRSSLESEKFKEYTNTNQNNSNLLNEQNFEDNHTHINETPLQTANKVMNESKANQSFPILDYVGQMHGTYLFAQNEEGLFIIDQHAAQERIKYEYYRKEIEKDGTVQQNLLVPIVLEYPANDAITIRENLNKLETAGISLEEFGQNSFLIRSHPSWFKAGQEEEIVKEMIDFLLETNQISIAKFREATAIMMSCKRSIKANHFLTPNEARRLLEDLKYTENPYNCPHGRPVLVKMTNKDMEKMFKRIQDPH</sequence>
<dbReference type="Pfam" id="PF13589">
    <property type="entry name" value="HATPase_c_3"/>
    <property type="match status" value="1"/>
</dbReference>
<dbReference type="Pfam" id="PF01119">
    <property type="entry name" value="DNA_mis_repair"/>
    <property type="match status" value="1"/>
</dbReference>
<evidence type="ECO:0000259" key="7">
    <source>
        <dbReference type="SMART" id="SM01340"/>
    </source>
</evidence>
<feature type="region of interest" description="Disordered" evidence="5">
    <location>
        <begin position="337"/>
        <end position="429"/>
    </location>
</feature>
<dbReference type="InterPro" id="IPR042121">
    <property type="entry name" value="MutL_C_regsub"/>
</dbReference>
<dbReference type="NCBIfam" id="TIGR00585">
    <property type="entry name" value="mutl"/>
    <property type="match status" value="1"/>
</dbReference>
<dbReference type="NCBIfam" id="NF000950">
    <property type="entry name" value="PRK00095.1-3"/>
    <property type="match status" value="1"/>
</dbReference>
<feature type="compositionally biased region" description="Basic and acidic residues" evidence="5">
    <location>
        <begin position="403"/>
        <end position="417"/>
    </location>
</feature>
<comment type="caution">
    <text evidence="8">The sequence shown here is derived from an EMBL/GenBank/DDBJ whole genome shotgun (WGS) entry which is preliminary data.</text>
</comment>
<dbReference type="Proteomes" id="UP001625374">
    <property type="component" value="Unassembled WGS sequence"/>
</dbReference>
<reference evidence="8 9" key="1">
    <citation type="submission" date="2024-08" db="EMBL/GenBank/DDBJ databases">
        <authorList>
            <person name="Arias E."/>
        </authorList>
    </citation>
    <scope>NUCLEOTIDE SEQUENCE [LARGE SCALE GENOMIC DNA]</scope>
    <source>
        <strain evidence="8 9">FAM 24106</strain>
    </source>
</reference>
<dbReference type="InterPro" id="IPR020667">
    <property type="entry name" value="DNA_mismatch_repair_MutL"/>
</dbReference>
<accession>A0ABW8UKG3</accession>
<dbReference type="RefSeq" id="WP_407142187.1">
    <property type="nucleotide sequence ID" value="NZ_JBGQQI010000018.1"/>
</dbReference>
<dbReference type="Pfam" id="PF08676">
    <property type="entry name" value="MutL_C"/>
    <property type="match status" value="1"/>
</dbReference>
<evidence type="ECO:0000259" key="6">
    <source>
        <dbReference type="SMART" id="SM00853"/>
    </source>
</evidence>
<protein>
    <recommendedName>
        <fullName evidence="4">DNA mismatch repair protein MutL</fullName>
    </recommendedName>
</protein>
<dbReference type="InterPro" id="IPR002099">
    <property type="entry name" value="MutL/Mlh/PMS"/>
</dbReference>
<dbReference type="InterPro" id="IPR014790">
    <property type="entry name" value="MutL_C"/>
</dbReference>
<dbReference type="InterPro" id="IPR038973">
    <property type="entry name" value="MutL/Mlh/Pms-like"/>
</dbReference>
<dbReference type="CDD" id="cd16926">
    <property type="entry name" value="HATPase_MutL-MLH-PMS-like"/>
    <property type="match status" value="1"/>
</dbReference>
<keyword evidence="3 4" id="KW-0234">DNA repair</keyword>
<evidence type="ECO:0000256" key="1">
    <source>
        <dbReference type="ARBA" id="ARBA00006082"/>
    </source>
</evidence>
<name>A0ABW8UKG3_9LACT</name>
<dbReference type="HAMAP" id="MF_00149">
    <property type="entry name" value="DNA_mis_repair"/>
    <property type="match status" value="1"/>
</dbReference>
<dbReference type="InterPro" id="IPR042120">
    <property type="entry name" value="MutL_C_dimsub"/>
</dbReference>
<feature type="compositionally biased region" description="Low complexity" evidence="5">
    <location>
        <begin position="419"/>
        <end position="429"/>
    </location>
</feature>
<dbReference type="InterPro" id="IPR037198">
    <property type="entry name" value="MutL_C_sf"/>
</dbReference>
<dbReference type="PANTHER" id="PTHR10073:SF12">
    <property type="entry name" value="DNA MISMATCH REPAIR PROTEIN MLH1"/>
    <property type="match status" value="1"/>
</dbReference>
<feature type="domain" description="MutL C-terminal dimerisation" evidence="6">
    <location>
        <begin position="467"/>
        <end position="609"/>
    </location>
</feature>
<evidence type="ECO:0000256" key="4">
    <source>
        <dbReference type="HAMAP-Rule" id="MF_00149"/>
    </source>
</evidence>
<dbReference type="SMART" id="SM00853">
    <property type="entry name" value="MutL_C"/>
    <property type="match status" value="1"/>
</dbReference>
<dbReference type="InterPro" id="IPR036890">
    <property type="entry name" value="HATPase_C_sf"/>
</dbReference>
<dbReference type="SUPFAM" id="SSF54211">
    <property type="entry name" value="Ribosomal protein S5 domain 2-like"/>
    <property type="match status" value="1"/>
</dbReference>
<dbReference type="CDD" id="cd00782">
    <property type="entry name" value="MutL_Trans"/>
    <property type="match status" value="1"/>
</dbReference>
<comment type="similarity">
    <text evidence="1 4">Belongs to the DNA mismatch repair MutL/HexB family.</text>
</comment>
<dbReference type="PANTHER" id="PTHR10073">
    <property type="entry name" value="DNA MISMATCH REPAIR PROTEIN MLH, PMS, MUTL"/>
    <property type="match status" value="1"/>
</dbReference>
<evidence type="ECO:0000313" key="9">
    <source>
        <dbReference type="Proteomes" id="UP001625374"/>
    </source>
</evidence>
<dbReference type="InterPro" id="IPR014762">
    <property type="entry name" value="DNA_mismatch_repair_CS"/>
</dbReference>
<dbReference type="InterPro" id="IPR020568">
    <property type="entry name" value="Ribosomal_Su5_D2-typ_SF"/>
</dbReference>
<dbReference type="SMART" id="SM01340">
    <property type="entry name" value="DNA_mis_repair"/>
    <property type="match status" value="1"/>
</dbReference>
<dbReference type="Gene3D" id="3.30.1370.100">
    <property type="entry name" value="MutL, C-terminal domain, regulatory subdomain"/>
    <property type="match status" value="1"/>
</dbReference>
<proteinExistence type="inferred from homology"/>
<evidence type="ECO:0000256" key="3">
    <source>
        <dbReference type="ARBA" id="ARBA00023204"/>
    </source>
</evidence>
<dbReference type="EMBL" id="JBGQQK010000021">
    <property type="protein sequence ID" value="MFL2103212.1"/>
    <property type="molecule type" value="Genomic_DNA"/>
</dbReference>
<evidence type="ECO:0000256" key="5">
    <source>
        <dbReference type="SAM" id="MobiDB-lite"/>
    </source>
</evidence>
<keyword evidence="8" id="KW-0378">Hydrolase</keyword>
<organism evidence="8 9">
    <name type="scientific">Marinilactibacillus psychrotolerans</name>
    <dbReference type="NCBI Taxonomy" id="191770"/>
    <lineage>
        <taxon>Bacteria</taxon>
        <taxon>Bacillati</taxon>
        <taxon>Bacillota</taxon>
        <taxon>Bacilli</taxon>
        <taxon>Lactobacillales</taxon>
        <taxon>Carnobacteriaceae</taxon>
        <taxon>Marinilactibacillus</taxon>
    </lineage>
</organism>
<comment type="function">
    <text evidence="4">This protein is involved in the repair of mismatches in DNA. It is required for dam-dependent methyl-directed DNA mismatch repair. May act as a 'molecular matchmaker', a protein that promotes the formation of a stable complex between two or more DNA-binding proteins in an ATP-dependent manner without itself being part of a final effector complex.</text>
</comment>
<gene>
    <name evidence="4 8" type="primary">mutL</name>
    <name evidence="8" type="ORF">ACEN37_08075</name>
</gene>
<dbReference type="Gene3D" id="3.30.1540.20">
    <property type="entry name" value="MutL, C-terminal domain, dimerisation subdomain"/>
    <property type="match status" value="1"/>
</dbReference>
<feature type="compositionally biased region" description="Low complexity" evidence="5">
    <location>
        <begin position="379"/>
        <end position="390"/>
    </location>
</feature>